<protein>
    <recommendedName>
        <fullName evidence="3">LppM domain-containing protein</fullName>
    </recommendedName>
</protein>
<dbReference type="RefSeq" id="WP_066162805.1">
    <property type="nucleotide sequence ID" value="NZ_CP136137.1"/>
</dbReference>
<keyword evidence="2" id="KW-0812">Transmembrane</keyword>
<name>A0ABZ2TYQ8_9ACTN</name>
<keyword evidence="2" id="KW-1133">Transmembrane helix</keyword>
<keyword evidence="2" id="KW-0472">Membrane</keyword>
<organism evidence="4 5">
    <name type="scientific">Gordonia hydrophobica</name>
    <dbReference type="NCBI Taxonomy" id="40516"/>
    <lineage>
        <taxon>Bacteria</taxon>
        <taxon>Bacillati</taxon>
        <taxon>Actinomycetota</taxon>
        <taxon>Actinomycetes</taxon>
        <taxon>Mycobacteriales</taxon>
        <taxon>Gordoniaceae</taxon>
        <taxon>Gordonia</taxon>
    </lineage>
</organism>
<gene>
    <name evidence="4" type="ORF">RVF87_15660</name>
</gene>
<dbReference type="Pfam" id="PF21946">
    <property type="entry name" value="LppM"/>
    <property type="match status" value="1"/>
</dbReference>
<evidence type="ECO:0000259" key="3">
    <source>
        <dbReference type="Pfam" id="PF21946"/>
    </source>
</evidence>
<dbReference type="PROSITE" id="PS51257">
    <property type="entry name" value="PROKAR_LIPOPROTEIN"/>
    <property type="match status" value="1"/>
</dbReference>
<evidence type="ECO:0000256" key="1">
    <source>
        <dbReference type="SAM" id="MobiDB-lite"/>
    </source>
</evidence>
<evidence type="ECO:0000256" key="2">
    <source>
        <dbReference type="SAM" id="Phobius"/>
    </source>
</evidence>
<evidence type="ECO:0000313" key="5">
    <source>
        <dbReference type="Proteomes" id="UP001479933"/>
    </source>
</evidence>
<accession>A0ABZ2TYQ8</accession>
<feature type="region of interest" description="Disordered" evidence="1">
    <location>
        <begin position="67"/>
        <end position="105"/>
    </location>
</feature>
<feature type="region of interest" description="Disordered" evidence="1">
    <location>
        <begin position="240"/>
        <end position="294"/>
    </location>
</feature>
<feature type="compositionally biased region" description="Low complexity" evidence="1">
    <location>
        <begin position="268"/>
        <end position="288"/>
    </location>
</feature>
<feature type="transmembrane region" description="Helical" evidence="2">
    <location>
        <begin position="215"/>
        <end position="235"/>
    </location>
</feature>
<reference evidence="4 5" key="1">
    <citation type="journal article" date="2023" name="Virus Evol.">
        <title>Computational host range prediction-The good, the bad, and the ugly.</title>
        <authorList>
            <person name="Howell A.A."/>
            <person name="Versoza C.J."/>
            <person name="Pfeifer S.P."/>
        </authorList>
    </citation>
    <scope>NUCLEOTIDE SEQUENCE [LARGE SCALE GENOMIC DNA]</scope>
    <source>
        <strain evidence="4 5">1610/1b</strain>
    </source>
</reference>
<proteinExistence type="predicted"/>
<dbReference type="InterPro" id="IPR053807">
    <property type="entry name" value="LppM"/>
</dbReference>
<feature type="compositionally biased region" description="Polar residues" evidence="1">
    <location>
        <begin position="67"/>
        <end position="77"/>
    </location>
</feature>
<dbReference type="EMBL" id="CP136137">
    <property type="protein sequence ID" value="WYY06492.1"/>
    <property type="molecule type" value="Genomic_DNA"/>
</dbReference>
<dbReference type="Proteomes" id="UP001479933">
    <property type="component" value="Chromosome"/>
</dbReference>
<sequence>MTSIRRAPVLALVGLLAMVPLLSGCLTKSTTVGDQFSGSVIIATAPDKHPQKPTFEIPASLSGQVWSTDYPEQNADGTTSTAPAPTSTSADGQTPPSPEGKVGSELSFDRLSAGQFGQLGDIIAAALPDSTATVNLKSTRSGDIVRFRGSASLVEMENDSVYLSISITFGGNVVATNGRRIGDSTVVWTPRAAQNVDMQADSEYADPATAAVPSWSWFMVVLCAIVVAMVAYVAYQNRDRSARPGHEPHTPRFRRKPVKDDADSNRGADTTATDTSASDTSASDTATTPETKAD</sequence>
<feature type="domain" description="LppM" evidence="3">
    <location>
        <begin position="34"/>
        <end position="204"/>
    </location>
</feature>
<evidence type="ECO:0000313" key="4">
    <source>
        <dbReference type="EMBL" id="WYY06492.1"/>
    </source>
</evidence>
<keyword evidence="5" id="KW-1185">Reference proteome</keyword>
<feature type="compositionally biased region" description="Low complexity" evidence="1">
    <location>
        <begin position="78"/>
        <end position="90"/>
    </location>
</feature>
<feature type="compositionally biased region" description="Basic and acidic residues" evidence="1">
    <location>
        <begin position="240"/>
        <end position="250"/>
    </location>
</feature>